<protein>
    <recommendedName>
        <fullName evidence="3">Glycosyltransferase</fullName>
    </recommendedName>
</protein>
<evidence type="ECO:0000313" key="1">
    <source>
        <dbReference type="EMBL" id="OAI11979.1"/>
    </source>
</evidence>
<dbReference type="STRING" id="980561.A1359_14205"/>
<accession>A0A177N452</accession>
<dbReference type="EMBL" id="LUUI01000134">
    <property type="protein sequence ID" value="OAI11979.1"/>
    <property type="molecule type" value="Genomic_DNA"/>
</dbReference>
<gene>
    <name evidence="1" type="ORF">A1359_14205</name>
</gene>
<name>A0A177N452_9GAMM</name>
<dbReference type="OrthoDB" id="5472311at2"/>
<evidence type="ECO:0008006" key="3">
    <source>
        <dbReference type="Google" id="ProtNLM"/>
    </source>
</evidence>
<reference evidence="1 2" key="1">
    <citation type="submission" date="2016-03" db="EMBL/GenBank/DDBJ databases">
        <authorList>
            <person name="Ploux O."/>
        </authorList>
    </citation>
    <scope>NUCLEOTIDE SEQUENCE [LARGE SCALE GENOMIC DNA]</scope>
    <source>
        <strain evidence="1 2">R-45370</strain>
    </source>
</reference>
<dbReference type="Proteomes" id="UP000078476">
    <property type="component" value="Unassembled WGS sequence"/>
</dbReference>
<dbReference type="RefSeq" id="WP_066985557.1">
    <property type="nucleotide sequence ID" value="NZ_LUUI01000134.1"/>
</dbReference>
<proteinExistence type="predicted"/>
<keyword evidence="2" id="KW-1185">Reference proteome</keyword>
<evidence type="ECO:0000313" key="2">
    <source>
        <dbReference type="Proteomes" id="UP000078476"/>
    </source>
</evidence>
<dbReference type="AlphaFoldDB" id="A0A177N452"/>
<comment type="caution">
    <text evidence="1">The sequence shown here is derived from an EMBL/GenBank/DDBJ whole genome shotgun (WGS) entry which is preliminary data.</text>
</comment>
<organism evidence="1 2">
    <name type="scientific">Methylomonas lenta</name>
    <dbReference type="NCBI Taxonomy" id="980561"/>
    <lineage>
        <taxon>Bacteria</taxon>
        <taxon>Pseudomonadati</taxon>
        <taxon>Pseudomonadota</taxon>
        <taxon>Gammaproteobacteria</taxon>
        <taxon>Methylococcales</taxon>
        <taxon>Methylococcaceae</taxon>
        <taxon>Methylomonas</taxon>
    </lineage>
</organism>
<sequence length="333" mass="38623">MHFPYPVYFVYKNKTHGITDGLTEIDPNAKPERFKTGEDCWILQTFLYLKQNGYSNIYLVSDIVPGQICVIHYWELATKDRSYRSFIIAIQADTPLAPLANIRVVQNKLRLASNYDCYITHWPQPGLISRNSKRGSTIKNIAYIGHPDYLAAEFKSAFFKDQLEKIGVSLLIKESDWNDYSNVDLVLAVRDISAFDISGKPPSKLINAWKAGCPALMGPDPAYQQLRKDDLDYIEVYSAEDAYDAIVKLIQKPELYEAMLNRCLARSDEFTINTIARQWEELFFGRVSLEYERYLDNQRGYKKMISFMKFIVRAIKHKVERKAFFRLIHKPVV</sequence>
<dbReference type="SUPFAM" id="SSF53756">
    <property type="entry name" value="UDP-Glycosyltransferase/glycogen phosphorylase"/>
    <property type="match status" value="1"/>
</dbReference>